<protein>
    <submittedName>
        <fullName evidence="1">Uncharacterized protein</fullName>
    </submittedName>
</protein>
<organism evidence="1">
    <name type="scientific">Rhizophora mucronata</name>
    <name type="common">Asiatic mangrove</name>
    <dbReference type="NCBI Taxonomy" id="61149"/>
    <lineage>
        <taxon>Eukaryota</taxon>
        <taxon>Viridiplantae</taxon>
        <taxon>Streptophyta</taxon>
        <taxon>Embryophyta</taxon>
        <taxon>Tracheophyta</taxon>
        <taxon>Spermatophyta</taxon>
        <taxon>Magnoliopsida</taxon>
        <taxon>eudicotyledons</taxon>
        <taxon>Gunneridae</taxon>
        <taxon>Pentapetalae</taxon>
        <taxon>rosids</taxon>
        <taxon>fabids</taxon>
        <taxon>Malpighiales</taxon>
        <taxon>Rhizophoraceae</taxon>
        <taxon>Rhizophora</taxon>
    </lineage>
</organism>
<evidence type="ECO:0000313" key="1">
    <source>
        <dbReference type="EMBL" id="MBX45559.1"/>
    </source>
</evidence>
<proteinExistence type="predicted"/>
<name>A0A2P2NSS3_RHIMU</name>
<reference evidence="1" key="1">
    <citation type="submission" date="2018-02" db="EMBL/GenBank/DDBJ databases">
        <title>Rhizophora mucronata_Transcriptome.</title>
        <authorList>
            <person name="Meera S.P."/>
            <person name="Sreeshan A."/>
            <person name="Augustine A."/>
        </authorList>
    </citation>
    <scope>NUCLEOTIDE SEQUENCE</scope>
    <source>
        <tissue evidence="1">Leaf</tissue>
    </source>
</reference>
<accession>A0A2P2NSS3</accession>
<sequence length="20" mass="2527">MRDEKKIKKIQVEQNLVWKI</sequence>
<dbReference type="AlphaFoldDB" id="A0A2P2NSS3"/>
<dbReference type="EMBL" id="GGEC01065075">
    <property type="protein sequence ID" value="MBX45559.1"/>
    <property type="molecule type" value="Transcribed_RNA"/>
</dbReference>